<accession>A0A518D2N5</accession>
<sequence>MILINLLPEEYVKARRTPLQAMAVIGGMVAVNTALLAWLATMTFGTKARIESDLELLESDMASLTPQVEYNDELDKENKQFKSREATLDAITKGRVNWTEKVDQLVDIVNFGGDGEKYLIWLNDLTVVQSVPKASKSGPQSGGTFRATGYSGSPNFGLVANFFEDLTEDEFIDGFYAPSPPQGRREDKDEGLIPSEIFSFTLDLQLQPREETK</sequence>
<gene>
    <name evidence="2" type="ORF">Pla163_28760</name>
</gene>
<evidence type="ECO:0008006" key="4">
    <source>
        <dbReference type="Google" id="ProtNLM"/>
    </source>
</evidence>
<dbReference type="EMBL" id="CP036290">
    <property type="protein sequence ID" value="QDU85742.1"/>
    <property type="molecule type" value="Genomic_DNA"/>
</dbReference>
<feature type="transmembrane region" description="Helical" evidence="1">
    <location>
        <begin position="20"/>
        <end position="40"/>
    </location>
</feature>
<keyword evidence="1" id="KW-0472">Membrane</keyword>
<evidence type="ECO:0000313" key="3">
    <source>
        <dbReference type="Proteomes" id="UP000319342"/>
    </source>
</evidence>
<evidence type="ECO:0000256" key="1">
    <source>
        <dbReference type="SAM" id="Phobius"/>
    </source>
</evidence>
<keyword evidence="1" id="KW-1133">Transmembrane helix</keyword>
<proteinExistence type="predicted"/>
<organism evidence="2 3">
    <name type="scientific">Rohdeia mirabilis</name>
    <dbReference type="NCBI Taxonomy" id="2528008"/>
    <lineage>
        <taxon>Bacteria</taxon>
        <taxon>Pseudomonadati</taxon>
        <taxon>Planctomycetota</taxon>
        <taxon>Planctomycetia</taxon>
        <taxon>Planctomycetia incertae sedis</taxon>
        <taxon>Rohdeia</taxon>
    </lineage>
</organism>
<dbReference type="RefSeq" id="WP_145189657.1">
    <property type="nucleotide sequence ID" value="NZ_CP036290.1"/>
</dbReference>
<dbReference type="Proteomes" id="UP000319342">
    <property type="component" value="Chromosome"/>
</dbReference>
<reference evidence="2 3" key="1">
    <citation type="submission" date="2019-02" db="EMBL/GenBank/DDBJ databases">
        <title>Deep-cultivation of Planctomycetes and their phenomic and genomic characterization uncovers novel biology.</title>
        <authorList>
            <person name="Wiegand S."/>
            <person name="Jogler M."/>
            <person name="Boedeker C."/>
            <person name="Pinto D."/>
            <person name="Vollmers J."/>
            <person name="Rivas-Marin E."/>
            <person name="Kohn T."/>
            <person name="Peeters S.H."/>
            <person name="Heuer A."/>
            <person name="Rast P."/>
            <person name="Oberbeckmann S."/>
            <person name="Bunk B."/>
            <person name="Jeske O."/>
            <person name="Meyerdierks A."/>
            <person name="Storesund J.E."/>
            <person name="Kallscheuer N."/>
            <person name="Luecker S."/>
            <person name="Lage O.M."/>
            <person name="Pohl T."/>
            <person name="Merkel B.J."/>
            <person name="Hornburger P."/>
            <person name="Mueller R.-W."/>
            <person name="Bruemmer F."/>
            <person name="Labrenz M."/>
            <person name="Spormann A.M."/>
            <person name="Op den Camp H."/>
            <person name="Overmann J."/>
            <person name="Amann R."/>
            <person name="Jetten M.S.M."/>
            <person name="Mascher T."/>
            <person name="Medema M.H."/>
            <person name="Devos D.P."/>
            <person name="Kaster A.-K."/>
            <person name="Ovreas L."/>
            <person name="Rohde M."/>
            <person name="Galperin M.Y."/>
            <person name="Jogler C."/>
        </authorList>
    </citation>
    <scope>NUCLEOTIDE SEQUENCE [LARGE SCALE GENOMIC DNA]</scope>
    <source>
        <strain evidence="2 3">Pla163</strain>
    </source>
</reference>
<protein>
    <recommendedName>
        <fullName evidence="4">Fimbrial assembly protein (PilN)</fullName>
    </recommendedName>
</protein>
<keyword evidence="3" id="KW-1185">Reference proteome</keyword>
<dbReference type="OrthoDB" id="284291at2"/>
<name>A0A518D2N5_9BACT</name>
<dbReference type="AlphaFoldDB" id="A0A518D2N5"/>
<evidence type="ECO:0000313" key="2">
    <source>
        <dbReference type="EMBL" id="QDU85742.1"/>
    </source>
</evidence>
<keyword evidence="1" id="KW-0812">Transmembrane</keyword>